<keyword evidence="2" id="KW-1185">Reference proteome</keyword>
<gene>
    <name evidence="1" type="ORF">LQV63_08595</name>
</gene>
<evidence type="ECO:0008006" key="3">
    <source>
        <dbReference type="Google" id="ProtNLM"/>
    </source>
</evidence>
<sequence>MRIRHVSFRISSHEAAACDGSGTRGVIGRACRLLMEGENEAKRRMERIPFSLNELLHEQNISFEESMLCLLTDGMSQVDCCESWQGCVLSLTTD</sequence>
<proteinExistence type="predicted"/>
<dbReference type="EMBL" id="JAJNBZ010000004">
    <property type="protein sequence ID" value="MCE5169370.1"/>
    <property type="molecule type" value="Genomic_DNA"/>
</dbReference>
<dbReference type="RefSeq" id="WP_233696369.1">
    <property type="nucleotide sequence ID" value="NZ_JAJNBZ010000004.1"/>
</dbReference>
<reference evidence="1 2" key="1">
    <citation type="submission" date="2021-11" db="EMBL/GenBank/DDBJ databases">
        <title>Draft genome sequence of Paenibacillus profundus YoMME, a new Gram-positive bacteria with exoelectrogenic properties.</title>
        <authorList>
            <person name="Hubenova Y."/>
            <person name="Hubenova E."/>
            <person name="Manasiev Y."/>
            <person name="Peykov S."/>
            <person name="Mitov M."/>
        </authorList>
    </citation>
    <scope>NUCLEOTIDE SEQUENCE [LARGE SCALE GENOMIC DNA]</scope>
    <source>
        <strain evidence="1 2">YoMME</strain>
    </source>
</reference>
<protein>
    <recommendedName>
        <fullName evidence="3">PPM-type phosphatase domain-containing protein</fullName>
    </recommendedName>
</protein>
<dbReference type="Proteomes" id="UP001199916">
    <property type="component" value="Unassembled WGS sequence"/>
</dbReference>
<name>A0ABS8YBJ2_9BACL</name>
<organism evidence="1 2">
    <name type="scientific">Paenibacillus profundus</name>
    <dbReference type="NCBI Taxonomy" id="1173085"/>
    <lineage>
        <taxon>Bacteria</taxon>
        <taxon>Bacillati</taxon>
        <taxon>Bacillota</taxon>
        <taxon>Bacilli</taxon>
        <taxon>Bacillales</taxon>
        <taxon>Paenibacillaceae</taxon>
        <taxon>Paenibacillus</taxon>
    </lineage>
</organism>
<evidence type="ECO:0000313" key="1">
    <source>
        <dbReference type="EMBL" id="MCE5169370.1"/>
    </source>
</evidence>
<accession>A0ABS8YBJ2</accession>
<evidence type="ECO:0000313" key="2">
    <source>
        <dbReference type="Proteomes" id="UP001199916"/>
    </source>
</evidence>
<comment type="caution">
    <text evidence="1">The sequence shown here is derived from an EMBL/GenBank/DDBJ whole genome shotgun (WGS) entry which is preliminary data.</text>
</comment>